<dbReference type="InterPro" id="IPR000719">
    <property type="entry name" value="Prot_kinase_dom"/>
</dbReference>
<dbReference type="OrthoDB" id="346907at2759"/>
<comment type="caution">
    <text evidence="2">The sequence shown here is derived from an EMBL/GenBank/DDBJ whole genome shotgun (WGS) entry which is preliminary data.</text>
</comment>
<keyword evidence="3" id="KW-1185">Reference proteome</keyword>
<dbReference type="InterPro" id="IPR008266">
    <property type="entry name" value="Tyr_kinase_AS"/>
</dbReference>
<evidence type="ECO:0000313" key="3">
    <source>
        <dbReference type="Proteomes" id="UP000623687"/>
    </source>
</evidence>
<dbReference type="PROSITE" id="PS50011">
    <property type="entry name" value="PROTEIN_KINASE_DOM"/>
    <property type="match status" value="1"/>
</dbReference>
<protein>
    <recommendedName>
        <fullName evidence="1">Protein kinase domain-containing protein</fullName>
    </recommendedName>
</protein>
<dbReference type="VEuPathDB" id="FungiDB:PC9H_009916"/>
<gene>
    <name evidence="2" type="ORF">PC9H_009916</name>
</gene>
<dbReference type="PROSITE" id="PS00109">
    <property type="entry name" value="PROTEIN_KINASE_TYR"/>
    <property type="match status" value="1"/>
</dbReference>
<proteinExistence type="predicted"/>
<reference evidence="2" key="1">
    <citation type="submission" date="2019-07" db="EMBL/GenBank/DDBJ databases">
        <authorList>
            <person name="Palmer J.M."/>
        </authorList>
    </citation>
    <scope>NUCLEOTIDE SEQUENCE</scope>
    <source>
        <strain evidence="2">PC9</strain>
    </source>
</reference>
<dbReference type="SUPFAM" id="SSF56112">
    <property type="entry name" value="Protein kinase-like (PK-like)"/>
    <property type="match status" value="1"/>
</dbReference>
<dbReference type="InterPro" id="IPR001245">
    <property type="entry name" value="Ser-Thr/Tyr_kinase_cat_dom"/>
</dbReference>
<dbReference type="GO" id="GO:0005524">
    <property type="term" value="F:ATP binding"/>
    <property type="evidence" value="ECO:0007669"/>
    <property type="project" value="InterPro"/>
</dbReference>
<dbReference type="GO" id="GO:0004674">
    <property type="term" value="F:protein serine/threonine kinase activity"/>
    <property type="evidence" value="ECO:0007669"/>
    <property type="project" value="TreeGrafter"/>
</dbReference>
<name>A0A8H6ZMQ0_PLEOS</name>
<sequence length="509" mass="57239">MSPVHHEWLQRQIGTIHESIIQDDRILAQPFMENAAHKGIAFLKSLQTLDLPSGEADPVTQELLKIGAVFVETLVLLWGALKRHEVEGSDAPEYSETCKILIEDLAVVVEEASRHSGLRMQDPAWLAVHMQFSALHERLCGYKKKAEALLAQNLTVRETYVRGRRAERLLEHGSSRAPSPTMPLPQIPSQTVRSELDQGLRLIHDLTGRIKLLGSHLYPVACGGFADIWAGEWNGPSGQCKVAIKVPRFHTQSASTRSKQQKRLRRELSIWQKLRHRHILELLGTTTDIGPPSSVGMVCLWAAKGNLNNYMTNFKDTMKLSERYRILDEVASGLSYLHSSSVIHGDLTGSNVLLDESAKSCICDFGLSTLIAEVQDTSSNSCVTGAVRWTAPELYKVGDPDQDGAAAPRPTVYSDIFSYGRVMLQTLSGEIPYHYLRTDGQVFFELYRNSFPRRPFQPWVTDAHWDLMKECWIGVPEERPTLVRIQDFVRTYYELLISVPSINDIIDGE</sequence>
<evidence type="ECO:0000259" key="1">
    <source>
        <dbReference type="PROSITE" id="PS50011"/>
    </source>
</evidence>
<accession>A0A8H6ZMQ0</accession>
<dbReference type="AlphaFoldDB" id="A0A8H6ZMQ0"/>
<dbReference type="GeneID" id="59379734"/>
<dbReference type="EMBL" id="JACETU010000007">
    <property type="protein sequence ID" value="KAF7424608.1"/>
    <property type="molecule type" value="Genomic_DNA"/>
</dbReference>
<dbReference type="Pfam" id="PF07714">
    <property type="entry name" value="PK_Tyr_Ser-Thr"/>
    <property type="match status" value="1"/>
</dbReference>
<dbReference type="Gene3D" id="1.10.510.10">
    <property type="entry name" value="Transferase(Phosphotransferase) domain 1"/>
    <property type="match status" value="1"/>
</dbReference>
<dbReference type="RefSeq" id="XP_036628802.1">
    <property type="nucleotide sequence ID" value="XM_036779413.1"/>
</dbReference>
<organism evidence="2 3">
    <name type="scientific">Pleurotus ostreatus</name>
    <name type="common">Oyster mushroom</name>
    <name type="synonym">White-rot fungus</name>
    <dbReference type="NCBI Taxonomy" id="5322"/>
    <lineage>
        <taxon>Eukaryota</taxon>
        <taxon>Fungi</taxon>
        <taxon>Dikarya</taxon>
        <taxon>Basidiomycota</taxon>
        <taxon>Agaricomycotina</taxon>
        <taxon>Agaricomycetes</taxon>
        <taxon>Agaricomycetidae</taxon>
        <taxon>Agaricales</taxon>
        <taxon>Pleurotineae</taxon>
        <taxon>Pleurotaceae</taxon>
        <taxon>Pleurotus</taxon>
    </lineage>
</organism>
<dbReference type="PANTHER" id="PTHR44329">
    <property type="entry name" value="SERINE/THREONINE-PROTEIN KINASE TNNI3K-RELATED"/>
    <property type="match status" value="1"/>
</dbReference>
<dbReference type="InterPro" id="IPR011009">
    <property type="entry name" value="Kinase-like_dom_sf"/>
</dbReference>
<evidence type="ECO:0000313" key="2">
    <source>
        <dbReference type="EMBL" id="KAF7424608.1"/>
    </source>
</evidence>
<dbReference type="Proteomes" id="UP000623687">
    <property type="component" value="Unassembled WGS sequence"/>
</dbReference>
<dbReference type="InterPro" id="IPR051681">
    <property type="entry name" value="Ser/Thr_Kinases-Pseudokinases"/>
</dbReference>
<feature type="domain" description="Protein kinase" evidence="1">
    <location>
        <begin position="214"/>
        <end position="493"/>
    </location>
</feature>